<dbReference type="Gene3D" id="3.60.10.10">
    <property type="entry name" value="Endonuclease/exonuclease/phosphatase"/>
    <property type="match status" value="1"/>
</dbReference>
<dbReference type="SUPFAM" id="SSF56672">
    <property type="entry name" value="DNA/RNA polymerases"/>
    <property type="match status" value="1"/>
</dbReference>
<protein>
    <recommendedName>
        <fullName evidence="2">Reverse transcriptase domain-containing protein</fullName>
    </recommendedName>
</protein>
<dbReference type="PANTHER" id="PTHR46890">
    <property type="entry name" value="NON-LTR RETROLELEMENT REVERSE TRANSCRIPTASE-LIKE PROTEIN-RELATED"/>
    <property type="match status" value="1"/>
</dbReference>
<gene>
    <name evidence="3" type="ORF">SO802_033998</name>
</gene>
<dbReference type="CDD" id="cd01650">
    <property type="entry name" value="RT_nLTR_like"/>
    <property type="match status" value="1"/>
</dbReference>
<evidence type="ECO:0000313" key="3">
    <source>
        <dbReference type="EMBL" id="KAK9984473.1"/>
    </source>
</evidence>
<organism evidence="3 4">
    <name type="scientific">Lithocarpus litseifolius</name>
    <dbReference type="NCBI Taxonomy" id="425828"/>
    <lineage>
        <taxon>Eukaryota</taxon>
        <taxon>Viridiplantae</taxon>
        <taxon>Streptophyta</taxon>
        <taxon>Embryophyta</taxon>
        <taxon>Tracheophyta</taxon>
        <taxon>Spermatophyta</taxon>
        <taxon>Magnoliopsida</taxon>
        <taxon>eudicotyledons</taxon>
        <taxon>Gunneridae</taxon>
        <taxon>Pentapetalae</taxon>
        <taxon>rosids</taxon>
        <taxon>fabids</taxon>
        <taxon>Fagales</taxon>
        <taxon>Fagaceae</taxon>
        <taxon>Lithocarpus</taxon>
    </lineage>
</organism>
<proteinExistence type="predicted"/>
<dbReference type="InterPro" id="IPR043502">
    <property type="entry name" value="DNA/RNA_pol_sf"/>
</dbReference>
<keyword evidence="4" id="KW-1185">Reference proteome</keyword>
<comment type="caution">
    <text evidence="3">The sequence shown here is derived from an EMBL/GenBank/DDBJ whole genome shotgun (WGS) entry which is preliminary data.</text>
</comment>
<evidence type="ECO:0000259" key="2">
    <source>
        <dbReference type="PROSITE" id="PS50878"/>
    </source>
</evidence>
<evidence type="ECO:0000313" key="4">
    <source>
        <dbReference type="Proteomes" id="UP001459277"/>
    </source>
</evidence>
<dbReference type="PANTHER" id="PTHR46890:SF48">
    <property type="entry name" value="RNA-DIRECTED DNA POLYMERASE"/>
    <property type="match status" value="1"/>
</dbReference>
<dbReference type="AlphaFoldDB" id="A0AAW2BG03"/>
<dbReference type="Pfam" id="PF00078">
    <property type="entry name" value="RVT_1"/>
    <property type="match status" value="1"/>
</dbReference>
<name>A0AAW2BG03_9ROSI</name>
<dbReference type="Proteomes" id="UP001459277">
    <property type="component" value="Unassembled WGS sequence"/>
</dbReference>
<feature type="region of interest" description="Disordered" evidence="1">
    <location>
        <begin position="798"/>
        <end position="817"/>
    </location>
</feature>
<dbReference type="SUPFAM" id="SSF56219">
    <property type="entry name" value="DNase I-like"/>
    <property type="match status" value="1"/>
</dbReference>
<dbReference type="EMBL" id="JAZDWU010000012">
    <property type="protein sequence ID" value="KAK9984473.1"/>
    <property type="molecule type" value="Genomic_DNA"/>
</dbReference>
<dbReference type="InterPro" id="IPR052343">
    <property type="entry name" value="Retrotransposon-Effector_Assoc"/>
</dbReference>
<sequence length="817" mass="93076">METKSDKKNWMDMVKDKCKMKEVDGGAEVGWWHFTGFYGNPDTAKRPESWAKLKYLKGTSTLPWLTIGDFNEITGASEKEGGSDRPRQQMTNFIETINACGLHDLGYNGPKFTWNYERADGVRIRERLDRALATPEWLSLFPLAKLYHLSSTVSDYAPLVLRMTQKPRSTIQKKPFRFESMWLKDQRCEQVVTDAWEKGLASAEGNVLQNCLEQCRSSLDAWNKKAFGHVGKKVAELQRKVEWLELQPSSTETNQALRSTRSELNNWLDKEDAMWRQRSRLNWFQAGDRNTRFFHAKASSRQKKNLITGLLDEEGGWQEEEGKVEEIVVGYFQSLFQTNNPTEFMELLAAIQKKVTAVMNQQLTKKYSEQEVKAALKQMYPLKAPVKEPRRVSDYKPISLCNVTYKIASKAIANRLKKILPSIISETQSAFVHRRLITDNILVAFETMHHISNKKTGNVGEMALKLDMSKAYNRVEWGCLEKIMEKLGFAERWREQIMRCVRSVTYSIKINGSPRGHIIPSRGIRQGDPLSPYLFLLCAEGLSALIKASVASGNMKEVSMCRGGPILSHLFFADDNLIFCKASLEECNALQKVLRVYEEASGQQLNREKTSLFFSSNTPTTIKEEIKGRFGAQVIKQHEKYLGLPSLVGRNKRNSFNDIKEKVGKKLAGWKEKLLSRAGKEVLIKAMVQDTLVGELIDHEKVRWKAEVLAALFLPYEVDIIQSIPLSSRLPEDKLVWAETSNGKFSVRSAYTVATRLSSNPNSGTSSDMGPGRQFWKRLWALPLPHKTRHFAWRALPRHTSHQGEPSKAQGSARQPL</sequence>
<reference evidence="3 4" key="1">
    <citation type="submission" date="2024-01" db="EMBL/GenBank/DDBJ databases">
        <title>A telomere-to-telomere, gap-free genome of sweet tea (Lithocarpus litseifolius).</title>
        <authorList>
            <person name="Zhou J."/>
        </authorList>
    </citation>
    <scope>NUCLEOTIDE SEQUENCE [LARGE SCALE GENOMIC DNA]</scope>
    <source>
        <strain evidence="3">Zhou-2022a</strain>
        <tissue evidence="3">Leaf</tissue>
    </source>
</reference>
<accession>A0AAW2BG03</accession>
<feature type="domain" description="Reverse transcriptase" evidence="2">
    <location>
        <begin position="366"/>
        <end position="646"/>
    </location>
</feature>
<evidence type="ECO:0000256" key="1">
    <source>
        <dbReference type="SAM" id="MobiDB-lite"/>
    </source>
</evidence>
<dbReference type="PROSITE" id="PS50878">
    <property type="entry name" value="RT_POL"/>
    <property type="match status" value="1"/>
</dbReference>
<dbReference type="InterPro" id="IPR036691">
    <property type="entry name" value="Endo/exonu/phosph_ase_sf"/>
</dbReference>
<dbReference type="InterPro" id="IPR000477">
    <property type="entry name" value="RT_dom"/>
</dbReference>